<keyword evidence="18" id="KW-1185">Reference proteome</keyword>
<dbReference type="PANTHER" id="PTHR15124">
    <property type="entry name" value="SELENOPROTEIN W"/>
    <property type="match status" value="1"/>
</dbReference>
<dbReference type="InterPro" id="IPR051441">
    <property type="entry name" value="SelW_related"/>
</dbReference>
<dbReference type="Pfam" id="PF10262">
    <property type="entry name" value="Rdx"/>
    <property type="match status" value="1"/>
</dbReference>
<dbReference type="GO" id="GO:0051491">
    <property type="term" value="P:positive regulation of filopodium assembly"/>
    <property type="evidence" value="ECO:0007669"/>
    <property type="project" value="TreeGrafter"/>
</dbReference>
<evidence type="ECO:0000256" key="11">
    <source>
        <dbReference type="ARBA" id="ARBA00023289"/>
    </source>
</evidence>
<evidence type="ECO:0000256" key="4">
    <source>
        <dbReference type="ARBA" id="ARBA00022490"/>
    </source>
</evidence>
<accession>A0A084VVL3</accession>
<keyword evidence="8" id="KW-1015">Disulfide bond</keyword>
<keyword evidence="4" id="KW-0963">Cytoplasm</keyword>
<evidence type="ECO:0000313" key="16">
    <source>
        <dbReference type="EMBL" id="KFB42007.1"/>
    </source>
</evidence>
<dbReference type="FunFam" id="3.40.30.10:FF:000131">
    <property type="entry name" value="migration and invasion enhancer 1"/>
    <property type="match status" value="1"/>
</dbReference>
<dbReference type="InterPro" id="IPR011893">
    <property type="entry name" value="Selenoprotein_Rdx-typ"/>
</dbReference>
<evidence type="ECO:0000313" key="17">
    <source>
        <dbReference type="EnsemblMetazoa" id="ASIC009584-PA"/>
    </source>
</evidence>
<dbReference type="STRING" id="74873.A0A084VVL3"/>
<reference evidence="17" key="2">
    <citation type="submission" date="2020-05" db="UniProtKB">
        <authorList>
            <consortium name="EnsemblMetazoa"/>
        </authorList>
    </citation>
    <scope>IDENTIFICATION</scope>
</reference>
<dbReference type="EnsemblMetazoa" id="ASIC009584-RA">
    <property type="protein sequence ID" value="ASIC009584-PA"/>
    <property type="gene ID" value="ASIC009584"/>
</dbReference>
<keyword evidence="11" id="KW-0636">Prenylation</keyword>
<evidence type="ECO:0000256" key="14">
    <source>
        <dbReference type="ARBA" id="ARBA00065658"/>
    </source>
</evidence>
<keyword evidence="10" id="KW-0449">Lipoprotein</keyword>
<evidence type="ECO:0000256" key="1">
    <source>
        <dbReference type="ARBA" id="ARBA00004342"/>
    </source>
</evidence>
<keyword evidence="7" id="KW-0472">Membrane</keyword>
<comment type="subunit">
    <text evidence="14">Interacts with GPX1.</text>
</comment>
<dbReference type="OMA" id="AAPIKDC"/>
<comment type="similarity">
    <text evidence="13">Belongs to the SelWTH family.</text>
</comment>
<dbReference type="Proteomes" id="UP000030765">
    <property type="component" value="Unassembled WGS sequence"/>
</dbReference>
<keyword evidence="3" id="KW-1003">Cell membrane</keyword>
<dbReference type="GO" id="GO:0005829">
    <property type="term" value="C:cytosol"/>
    <property type="evidence" value="ECO:0007669"/>
    <property type="project" value="UniProtKB-SubCell"/>
</dbReference>
<dbReference type="Gene3D" id="3.40.30.10">
    <property type="entry name" value="Glutaredoxin"/>
    <property type="match status" value="1"/>
</dbReference>
<dbReference type="PANTHER" id="PTHR15124:SF27">
    <property type="entry name" value="MIGRATION AND INVASION ENHANCER 1"/>
    <property type="match status" value="1"/>
</dbReference>
<gene>
    <name evidence="16" type="ORF">ZHAS_00009584</name>
</gene>
<dbReference type="OrthoDB" id="5962009at2759"/>
<evidence type="ECO:0000256" key="10">
    <source>
        <dbReference type="ARBA" id="ARBA00023288"/>
    </source>
</evidence>
<name>A0A084VVL3_ANOSI</name>
<dbReference type="EMBL" id="ATLV01017197">
    <property type="status" value="NOT_ANNOTATED_CDS"/>
    <property type="molecule type" value="Genomic_DNA"/>
</dbReference>
<evidence type="ECO:0000256" key="13">
    <source>
        <dbReference type="ARBA" id="ARBA00060789"/>
    </source>
</evidence>
<evidence type="ECO:0000256" key="3">
    <source>
        <dbReference type="ARBA" id="ARBA00022475"/>
    </source>
</evidence>
<protein>
    <recommendedName>
        <fullName evidence="15">Migration and invasion enhancer 1</fullName>
    </recommendedName>
</protein>
<keyword evidence="9" id="KW-0676">Redox-active center</keyword>
<evidence type="ECO:0000256" key="2">
    <source>
        <dbReference type="ARBA" id="ARBA00004514"/>
    </source>
</evidence>
<dbReference type="EMBL" id="KE525157">
    <property type="protein sequence ID" value="KFB42007.1"/>
    <property type="molecule type" value="Genomic_DNA"/>
</dbReference>
<keyword evidence="5" id="KW-0053">Apoptosis</keyword>
<dbReference type="SUPFAM" id="SSF52833">
    <property type="entry name" value="Thioredoxin-like"/>
    <property type="match status" value="1"/>
</dbReference>
<evidence type="ECO:0000256" key="12">
    <source>
        <dbReference type="ARBA" id="ARBA00055778"/>
    </source>
</evidence>
<organism evidence="16">
    <name type="scientific">Anopheles sinensis</name>
    <name type="common">Mosquito</name>
    <dbReference type="NCBI Taxonomy" id="74873"/>
    <lineage>
        <taxon>Eukaryota</taxon>
        <taxon>Metazoa</taxon>
        <taxon>Ecdysozoa</taxon>
        <taxon>Arthropoda</taxon>
        <taxon>Hexapoda</taxon>
        <taxon>Insecta</taxon>
        <taxon>Pterygota</taxon>
        <taxon>Neoptera</taxon>
        <taxon>Endopterygota</taxon>
        <taxon>Diptera</taxon>
        <taxon>Nematocera</taxon>
        <taxon>Culicoidea</taxon>
        <taxon>Culicidae</taxon>
        <taxon>Anophelinae</taxon>
        <taxon>Anopheles</taxon>
    </lineage>
</organism>
<proteinExistence type="inferred from homology"/>
<evidence type="ECO:0000256" key="6">
    <source>
        <dbReference type="ARBA" id="ARBA00022990"/>
    </source>
</evidence>
<dbReference type="NCBIfam" id="TIGR02174">
    <property type="entry name" value="CXXU_selWTH"/>
    <property type="match status" value="1"/>
</dbReference>
<dbReference type="VEuPathDB" id="VectorBase:ASIS011138"/>
<dbReference type="AlphaFoldDB" id="A0A084VVL3"/>
<evidence type="ECO:0000256" key="5">
    <source>
        <dbReference type="ARBA" id="ARBA00022703"/>
    </source>
</evidence>
<dbReference type="InterPro" id="IPR036249">
    <property type="entry name" value="Thioredoxin-like_sf"/>
</dbReference>
<comment type="function">
    <text evidence="12">Increases cell migration by inducing filopodia formation at the leading edge of migrating cells. Plays a role in regulation of apoptosis, possibly through control of CASP3. May be involved in a redox-related process.</text>
</comment>
<evidence type="ECO:0000256" key="7">
    <source>
        <dbReference type="ARBA" id="ARBA00023136"/>
    </source>
</evidence>
<dbReference type="GO" id="GO:0005886">
    <property type="term" value="C:plasma membrane"/>
    <property type="evidence" value="ECO:0007669"/>
    <property type="project" value="UniProtKB-SubCell"/>
</dbReference>
<sequence>MENIVKNENINVTPQTRVEIEYCNICNSKPQCLELATIIRERIPDAEVVCRSGRRGSFEVQINDTLVHSKLSSLAFPDYEQVVENVRNAKEGRPVQTVAQQPITECVVQ</sequence>
<evidence type="ECO:0000313" key="18">
    <source>
        <dbReference type="Proteomes" id="UP000030765"/>
    </source>
</evidence>
<evidence type="ECO:0000256" key="8">
    <source>
        <dbReference type="ARBA" id="ARBA00023157"/>
    </source>
</evidence>
<keyword evidence="6" id="KW-0007">Acetylation</keyword>
<reference evidence="16 18" key="1">
    <citation type="journal article" date="2014" name="BMC Genomics">
        <title>Genome sequence of Anopheles sinensis provides insight into genetics basis of mosquito competence for malaria parasites.</title>
        <authorList>
            <person name="Zhou D."/>
            <person name="Zhang D."/>
            <person name="Ding G."/>
            <person name="Shi L."/>
            <person name="Hou Q."/>
            <person name="Ye Y."/>
            <person name="Xu Y."/>
            <person name="Zhou H."/>
            <person name="Xiong C."/>
            <person name="Li S."/>
            <person name="Yu J."/>
            <person name="Hong S."/>
            <person name="Yu X."/>
            <person name="Zou P."/>
            <person name="Chen C."/>
            <person name="Chang X."/>
            <person name="Wang W."/>
            <person name="Lv Y."/>
            <person name="Sun Y."/>
            <person name="Ma L."/>
            <person name="Shen B."/>
            <person name="Zhu C."/>
        </authorList>
    </citation>
    <scope>NUCLEOTIDE SEQUENCE [LARGE SCALE GENOMIC DNA]</scope>
</reference>
<evidence type="ECO:0000256" key="9">
    <source>
        <dbReference type="ARBA" id="ARBA00023284"/>
    </source>
</evidence>
<evidence type="ECO:0000256" key="15">
    <source>
        <dbReference type="ARBA" id="ARBA00069166"/>
    </source>
</evidence>
<dbReference type="GO" id="GO:0043066">
    <property type="term" value="P:negative regulation of apoptotic process"/>
    <property type="evidence" value="ECO:0007669"/>
    <property type="project" value="TreeGrafter"/>
</dbReference>
<comment type="subcellular location">
    <subcellularLocation>
        <location evidence="1">Cell membrane</location>
        <topology evidence="1">Lipid-anchor</topology>
        <orientation evidence="1">Cytoplasmic side</orientation>
    </subcellularLocation>
    <subcellularLocation>
        <location evidence="2">Cytoplasm</location>
        <location evidence="2">Cytosol</location>
    </subcellularLocation>
</comment>
<dbReference type="GO" id="GO:0006915">
    <property type="term" value="P:apoptotic process"/>
    <property type="evidence" value="ECO:0007669"/>
    <property type="project" value="UniProtKB-KW"/>
</dbReference>
<dbReference type="VEuPathDB" id="VectorBase:ASIC009584"/>